<dbReference type="InterPro" id="IPR004658">
    <property type="entry name" value="OMP_Slp"/>
</dbReference>
<keyword evidence="1" id="KW-0732">Signal</keyword>
<gene>
    <name evidence="2" type="ORF">THITH_16270</name>
</gene>
<proteinExistence type="predicted"/>
<name>W0DQQ1_9GAMM</name>
<dbReference type="OrthoDB" id="5295757at2"/>
<dbReference type="RefSeq" id="WP_006746837.1">
    <property type="nucleotide sequence ID" value="NZ_CP007029.1"/>
</dbReference>
<keyword evidence="3" id="KW-1185">Reference proteome</keyword>
<dbReference type="PROSITE" id="PS51257">
    <property type="entry name" value="PROKAR_LIPOPROTEIN"/>
    <property type="match status" value="1"/>
</dbReference>
<dbReference type="GO" id="GO:0019867">
    <property type="term" value="C:outer membrane"/>
    <property type="evidence" value="ECO:0007669"/>
    <property type="project" value="InterPro"/>
</dbReference>
<protein>
    <submittedName>
        <fullName evidence="2">Membrane protein</fullName>
    </submittedName>
</protein>
<dbReference type="Pfam" id="PF03843">
    <property type="entry name" value="Slp"/>
    <property type="match status" value="1"/>
</dbReference>
<feature type="signal peptide" evidence="1">
    <location>
        <begin position="1"/>
        <end position="21"/>
    </location>
</feature>
<evidence type="ECO:0000256" key="1">
    <source>
        <dbReference type="SAM" id="SignalP"/>
    </source>
</evidence>
<dbReference type="PANTHER" id="PTHR37530">
    <property type="entry name" value="OUTER MEMBRANE PROTEIN SLP"/>
    <property type="match status" value="1"/>
</dbReference>
<dbReference type="HOGENOM" id="CLU_100924_3_0_6"/>
<reference evidence="2 3" key="1">
    <citation type="submission" date="2013-12" db="EMBL/GenBank/DDBJ databases">
        <authorList>
            <consortium name="DOE Joint Genome Institute"/>
            <person name="Muyzer G."/>
            <person name="Huntemann M."/>
            <person name="Han J."/>
            <person name="Chen A."/>
            <person name="Kyrpides N."/>
            <person name="Mavromatis K."/>
            <person name="Markowitz V."/>
            <person name="Palaniappan K."/>
            <person name="Ivanova N."/>
            <person name="Schaumberg A."/>
            <person name="Pati A."/>
            <person name="Liolios K."/>
            <person name="Nordberg H.P."/>
            <person name="Cantor M.N."/>
            <person name="Hua S.X."/>
            <person name="Woyke T."/>
        </authorList>
    </citation>
    <scope>NUCLEOTIDE SEQUENCE [LARGE SCALE GENOMIC DNA]</scope>
    <source>
        <strain evidence="2 3">ARh 1</strain>
    </source>
</reference>
<dbReference type="STRING" id="713585.THITH_16270"/>
<dbReference type="AlphaFoldDB" id="W0DQQ1"/>
<dbReference type="Proteomes" id="UP000005289">
    <property type="component" value="Chromosome"/>
</dbReference>
<accession>W0DQQ1</accession>
<organism evidence="2 3">
    <name type="scientific">Thioalkalivibrio paradoxus ARh 1</name>
    <dbReference type="NCBI Taxonomy" id="713585"/>
    <lineage>
        <taxon>Bacteria</taxon>
        <taxon>Pseudomonadati</taxon>
        <taxon>Pseudomonadota</taxon>
        <taxon>Gammaproteobacteria</taxon>
        <taxon>Chromatiales</taxon>
        <taxon>Ectothiorhodospiraceae</taxon>
        <taxon>Thioalkalivibrio</taxon>
    </lineage>
</organism>
<evidence type="ECO:0000313" key="2">
    <source>
        <dbReference type="EMBL" id="AHE99587.1"/>
    </source>
</evidence>
<evidence type="ECO:0000313" key="3">
    <source>
        <dbReference type="Proteomes" id="UP000005289"/>
    </source>
</evidence>
<sequence length="163" mass="17889">MSAWRRWAAVALLSFSVAACATPPFPAPDAGTQVTPRQAVEIGLPVHPQVWGGVIVGVVNRPDHTMLEVVGYPLRNQEPRTDRMTQGRFRLQVAGFLDPLDYRVGRRISAYGPIQRTEPGRIGEVEYIFPVMASTAVKLWPEPELRDRRSGGVTFGIGIGIGL</sequence>
<feature type="chain" id="PRO_5004787199" evidence="1">
    <location>
        <begin position="22"/>
        <end position="163"/>
    </location>
</feature>
<dbReference type="KEGG" id="tti:THITH_16270"/>
<dbReference type="EMBL" id="CP007029">
    <property type="protein sequence ID" value="AHE99587.1"/>
    <property type="molecule type" value="Genomic_DNA"/>
</dbReference>
<dbReference type="PANTHER" id="PTHR37530:SF1">
    <property type="entry name" value="OUTER MEMBRANE PROTEIN SLP"/>
    <property type="match status" value="1"/>
</dbReference>